<dbReference type="Pfam" id="PF19991">
    <property type="entry name" value="HMA_2"/>
    <property type="match status" value="1"/>
</dbReference>
<dbReference type="AlphaFoldDB" id="A0A346AXM3"/>
<organism evidence="1 2">
    <name type="scientific">Megasphaera stantonii</name>
    <dbReference type="NCBI Taxonomy" id="2144175"/>
    <lineage>
        <taxon>Bacteria</taxon>
        <taxon>Bacillati</taxon>
        <taxon>Bacillota</taxon>
        <taxon>Negativicutes</taxon>
        <taxon>Veillonellales</taxon>
        <taxon>Veillonellaceae</taxon>
        <taxon>Megasphaera</taxon>
    </lineage>
</organism>
<gene>
    <name evidence="1" type="ORF">DKB62_02970</name>
</gene>
<sequence length="220" mass="23363">MSYASGFMLGASIGKAIHNMVSGGGFSPAGGRGKGMGKQAANPPYAAPAMPAAPVRPNIPAFACVSSTRGRRRYRAAALVQNQPLAELLQQALGSLPAARRVEVNAATGSILVCSDNEGALDALERYLGERIFPAVPAPPYVPAPVQTKTAASAYTDVLYETLNFLNSAVSQKTANVFDLRSLLSLFLAVRGMRKMIGQNQRPSGPQMLWWATSLMRGRR</sequence>
<dbReference type="OrthoDB" id="9787563at2"/>
<dbReference type="Proteomes" id="UP000254337">
    <property type="component" value="Chromosome"/>
</dbReference>
<evidence type="ECO:0000313" key="1">
    <source>
        <dbReference type="EMBL" id="AXL20616.1"/>
    </source>
</evidence>
<name>A0A346AXM3_9FIRM</name>
<dbReference type="EMBL" id="CP029462">
    <property type="protein sequence ID" value="AXL20616.1"/>
    <property type="molecule type" value="Genomic_DNA"/>
</dbReference>
<proteinExistence type="predicted"/>
<dbReference type="RefSeq" id="WP_095629513.1">
    <property type="nucleotide sequence ID" value="NZ_CAUWMV010000004.1"/>
</dbReference>
<evidence type="ECO:0000313" key="2">
    <source>
        <dbReference type="Proteomes" id="UP000254337"/>
    </source>
</evidence>
<keyword evidence="2" id="KW-1185">Reference proteome</keyword>
<reference evidence="1 2" key="1">
    <citation type="submission" date="2018-05" db="EMBL/GenBank/DDBJ databases">
        <title>Complete genome sequence of Megasphaera sp. AJH120T, isolated from the ceca of a chicken.</title>
        <authorList>
            <person name="Maki J."/>
            <person name="Looft T."/>
        </authorList>
    </citation>
    <scope>NUCLEOTIDE SEQUENCE [LARGE SCALE GENOMIC DNA]</scope>
    <source>
        <strain evidence="1 2">AJH120</strain>
    </source>
</reference>
<dbReference type="KEGG" id="meg:DKB62_02970"/>
<protein>
    <submittedName>
        <fullName evidence="1">Uncharacterized protein</fullName>
    </submittedName>
</protein>
<accession>A0A346AXM3</accession>